<name>A0ABV8NWQ2_9BURK</name>
<feature type="transmembrane region" description="Helical" evidence="12">
    <location>
        <begin position="179"/>
        <end position="201"/>
    </location>
</feature>
<proteinExistence type="inferred from homology"/>
<protein>
    <submittedName>
        <fullName evidence="13">Cytochrome ubiquinol oxidase subunit I</fullName>
    </submittedName>
</protein>
<keyword evidence="11 12" id="KW-0472">Membrane</keyword>
<feature type="transmembrane region" description="Helical" evidence="12">
    <location>
        <begin position="12"/>
        <end position="35"/>
    </location>
</feature>
<dbReference type="InterPro" id="IPR002585">
    <property type="entry name" value="Cyt-d_ubiquinol_oxidase_su_1"/>
</dbReference>
<evidence type="ECO:0000256" key="8">
    <source>
        <dbReference type="ARBA" id="ARBA00022982"/>
    </source>
</evidence>
<keyword evidence="8 12" id="KW-0249">Electron transport</keyword>
<evidence type="ECO:0000256" key="3">
    <source>
        <dbReference type="ARBA" id="ARBA00022448"/>
    </source>
</evidence>
<evidence type="ECO:0000256" key="4">
    <source>
        <dbReference type="ARBA" id="ARBA00022475"/>
    </source>
</evidence>
<feature type="transmembrane region" description="Helical" evidence="12">
    <location>
        <begin position="96"/>
        <end position="117"/>
    </location>
</feature>
<keyword evidence="5 12" id="KW-0349">Heme</keyword>
<sequence>MVNSSLWLSQIQFFLSLGFLGLFVVVELGLAWLLLYFKIRAHISGHAGWTAAYRFWVRVFALAFVLAFASSMPVLIQFGSLWPGLMGKIGEIAGPLLVAAILTTFVFKSCFLGAMLFGQRRLSDRLHTLVVFMVALGSTLAAFWIMALMSWMQTPAGAVMLDGQYRVLDWREVLFNPSVAWHGALLLLSAGLTAAFLMLGVTAGQTLRRPLDDSERMVFKTALCLAMACVLLQGVAGAGAARVVARYEPAKAAAAAAYWQSGTQPDLVLFAWPRAGHNHAAWVWRHAGGRLLGQDEKGRFLGLDHFSGMSPPVAGVFWSFRLMLLVGLLMLLASWGTYLRVRKRQFDPSTLSERWRRFLRLMMLSGWVGSLAGLATSLFGLSPFAVNGAVTLSEIAGTTGPDMLAGALVAYALFYAVLMLGFLHMLRHIARYGVVPVARTRGRA</sequence>
<feature type="transmembrane region" description="Helical" evidence="12">
    <location>
        <begin position="55"/>
        <end position="76"/>
    </location>
</feature>
<reference evidence="14" key="1">
    <citation type="journal article" date="2019" name="Int. J. Syst. Evol. Microbiol.">
        <title>The Global Catalogue of Microorganisms (GCM) 10K type strain sequencing project: providing services to taxonomists for standard genome sequencing and annotation.</title>
        <authorList>
            <consortium name="The Broad Institute Genomics Platform"/>
            <consortium name="The Broad Institute Genome Sequencing Center for Infectious Disease"/>
            <person name="Wu L."/>
            <person name="Ma J."/>
        </authorList>
    </citation>
    <scope>NUCLEOTIDE SEQUENCE [LARGE SCALE GENOMIC DNA]</scope>
    <source>
        <strain evidence="14">LMG 24813</strain>
    </source>
</reference>
<evidence type="ECO:0000256" key="6">
    <source>
        <dbReference type="ARBA" id="ARBA00022692"/>
    </source>
</evidence>
<evidence type="ECO:0000256" key="11">
    <source>
        <dbReference type="ARBA" id="ARBA00023136"/>
    </source>
</evidence>
<feature type="transmembrane region" description="Helical" evidence="12">
    <location>
        <begin position="129"/>
        <end position="152"/>
    </location>
</feature>
<keyword evidence="7 12" id="KW-0479">Metal-binding</keyword>
<gene>
    <name evidence="13" type="ORF">ACFOY1_07355</name>
</gene>
<feature type="transmembrane region" description="Helical" evidence="12">
    <location>
        <begin position="358"/>
        <end position="384"/>
    </location>
</feature>
<feature type="transmembrane region" description="Helical" evidence="12">
    <location>
        <begin position="222"/>
        <end position="241"/>
    </location>
</feature>
<dbReference type="Proteomes" id="UP001595848">
    <property type="component" value="Unassembled WGS sequence"/>
</dbReference>
<organism evidence="13 14">
    <name type="scientific">Candidimonas humi</name>
    <dbReference type="NCBI Taxonomy" id="683355"/>
    <lineage>
        <taxon>Bacteria</taxon>
        <taxon>Pseudomonadati</taxon>
        <taxon>Pseudomonadota</taxon>
        <taxon>Betaproteobacteria</taxon>
        <taxon>Burkholderiales</taxon>
        <taxon>Alcaligenaceae</taxon>
        <taxon>Candidimonas</taxon>
    </lineage>
</organism>
<evidence type="ECO:0000256" key="5">
    <source>
        <dbReference type="ARBA" id="ARBA00022617"/>
    </source>
</evidence>
<comment type="similarity">
    <text evidence="2 12">Belongs to the cytochrome ubiquinol oxidase subunit 1 family.</text>
</comment>
<evidence type="ECO:0000256" key="7">
    <source>
        <dbReference type="ARBA" id="ARBA00022723"/>
    </source>
</evidence>
<dbReference type="EMBL" id="JBHSBV010000002">
    <property type="protein sequence ID" value="MFC4200766.1"/>
    <property type="molecule type" value="Genomic_DNA"/>
</dbReference>
<evidence type="ECO:0000256" key="10">
    <source>
        <dbReference type="ARBA" id="ARBA00023004"/>
    </source>
</evidence>
<accession>A0ABV8NWQ2</accession>
<dbReference type="RefSeq" id="WP_217964013.1">
    <property type="nucleotide sequence ID" value="NZ_JAHTBN010000003.1"/>
</dbReference>
<evidence type="ECO:0000313" key="13">
    <source>
        <dbReference type="EMBL" id="MFC4200766.1"/>
    </source>
</evidence>
<keyword evidence="9 12" id="KW-1133">Transmembrane helix</keyword>
<feature type="transmembrane region" description="Helical" evidence="12">
    <location>
        <begin position="404"/>
        <end position="423"/>
    </location>
</feature>
<evidence type="ECO:0000256" key="12">
    <source>
        <dbReference type="PIRNR" id="PIRNR006446"/>
    </source>
</evidence>
<keyword evidence="10 12" id="KW-0408">Iron</keyword>
<evidence type="ECO:0000313" key="14">
    <source>
        <dbReference type="Proteomes" id="UP001595848"/>
    </source>
</evidence>
<comment type="subcellular location">
    <subcellularLocation>
        <location evidence="12">Cell inner membrane</location>
    </subcellularLocation>
    <subcellularLocation>
        <location evidence="1">Cell membrane</location>
        <topology evidence="1">Multi-pass membrane protein</topology>
    </subcellularLocation>
</comment>
<evidence type="ECO:0000256" key="9">
    <source>
        <dbReference type="ARBA" id="ARBA00022989"/>
    </source>
</evidence>
<feature type="transmembrane region" description="Helical" evidence="12">
    <location>
        <begin position="316"/>
        <end position="338"/>
    </location>
</feature>
<keyword evidence="3 12" id="KW-0813">Transport</keyword>
<keyword evidence="6 12" id="KW-0812">Transmembrane</keyword>
<keyword evidence="4 12" id="KW-1003">Cell membrane</keyword>
<comment type="caution">
    <text evidence="13">The sequence shown here is derived from an EMBL/GenBank/DDBJ whole genome shotgun (WGS) entry which is preliminary data.</text>
</comment>
<evidence type="ECO:0000256" key="2">
    <source>
        <dbReference type="ARBA" id="ARBA00009819"/>
    </source>
</evidence>
<dbReference type="Pfam" id="PF01654">
    <property type="entry name" value="Cyt_bd_oxida_I"/>
    <property type="match status" value="1"/>
</dbReference>
<keyword evidence="14" id="KW-1185">Reference proteome</keyword>
<dbReference type="PIRSF" id="PIRSF006446">
    <property type="entry name" value="Cyt_quinol_oxidase_1"/>
    <property type="match status" value="1"/>
</dbReference>
<dbReference type="PANTHER" id="PTHR30365:SF14">
    <property type="entry name" value="CYTOCHROME BD MENAQUINOL OXIDASE SUBUNIT I-RELATED"/>
    <property type="match status" value="1"/>
</dbReference>
<dbReference type="PANTHER" id="PTHR30365">
    <property type="entry name" value="CYTOCHROME D UBIQUINOL OXIDASE"/>
    <property type="match status" value="1"/>
</dbReference>
<evidence type="ECO:0000256" key="1">
    <source>
        <dbReference type="ARBA" id="ARBA00004651"/>
    </source>
</evidence>